<dbReference type="EMBL" id="BPLQ01002139">
    <property type="protein sequence ID" value="GIX89135.1"/>
    <property type="molecule type" value="Genomic_DNA"/>
</dbReference>
<keyword evidence="3" id="KW-1185">Reference proteome</keyword>
<proteinExistence type="predicted"/>
<evidence type="ECO:0000313" key="3">
    <source>
        <dbReference type="Proteomes" id="UP001054837"/>
    </source>
</evidence>
<feature type="region of interest" description="Disordered" evidence="1">
    <location>
        <begin position="1"/>
        <end position="30"/>
    </location>
</feature>
<organism evidence="2 3">
    <name type="scientific">Caerostris darwini</name>
    <dbReference type="NCBI Taxonomy" id="1538125"/>
    <lineage>
        <taxon>Eukaryota</taxon>
        <taxon>Metazoa</taxon>
        <taxon>Ecdysozoa</taxon>
        <taxon>Arthropoda</taxon>
        <taxon>Chelicerata</taxon>
        <taxon>Arachnida</taxon>
        <taxon>Araneae</taxon>
        <taxon>Araneomorphae</taxon>
        <taxon>Entelegynae</taxon>
        <taxon>Araneoidea</taxon>
        <taxon>Araneidae</taxon>
        <taxon>Caerostris</taxon>
    </lineage>
</organism>
<dbReference type="AlphaFoldDB" id="A0AAV4NZF6"/>
<evidence type="ECO:0000313" key="2">
    <source>
        <dbReference type="EMBL" id="GIX89135.1"/>
    </source>
</evidence>
<feature type="compositionally biased region" description="Basic and acidic residues" evidence="1">
    <location>
        <begin position="13"/>
        <end position="25"/>
    </location>
</feature>
<protein>
    <submittedName>
        <fullName evidence="2">Uncharacterized protein</fullName>
    </submittedName>
</protein>
<sequence>MSLASVDLAVDGGRNEREQLEHKEASTQQKGRFRTKINVRKNTGTTFFQDGWRKSSFKDPSFWFWKTKSSFVSDVPTPDLDSRFLNLNFTF</sequence>
<dbReference type="Proteomes" id="UP001054837">
    <property type="component" value="Unassembled WGS sequence"/>
</dbReference>
<name>A0AAV4NZF6_9ARAC</name>
<comment type="caution">
    <text evidence="2">The sequence shown here is derived from an EMBL/GenBank/DDBJ whole genome shotgun (WGS) entry which is preliminary data.</text>
</comment>
<reference evidence="2 3" key="1">
    <citation type="submission" date="2021-06" db="EMBL/GenBank/DDBJ databases">
        <title>Caerostris darwini draft genome.</title>
        <authorList>
            <person name="Kono N."/>
            <person name="Arakawa K."/>
        </authorList>
    </citation>
    <scope>NUCLEOTIDE SEQUENCE [LARGE SCALE GENOMIC DNA]</scope>
</reference>
<accession>A0AAV4NZF6</accession>
<evidence type="ECO:0000256" key="1">
    <source>
        <dbReference type="SAM" id="MobiDB-lite"/>
    </source>
</evidence>
<gene>
    <name evidence="2" type="ORF">CDAR_599511</name>
</gene>